<evidence type="ECO:0000313" key="3">
    <source>
        <dbReference type="EMBL" id="KAJ8874532.1"/>
    </source>
</evidence>
<keyword evidence="2" id="KW-0472">Membrane</keyword>
<feature type="compositionally biased region" description="Basic and acidic residues" evidence="1">
    <location>
        <begin position="637"/>
        <end position="656"/>
    </location>
</feature>
<organism evidence="3 4">
    <name type="scientific">Dryococelus australis</name>
    <dbReference type="NCBI Taxonomy" id="614101"/>
    <lineage>
        <taxon>Eukaryota</taxon>
        <taxon>Metazoa</taxon>
        <taxon>Ecdysozoa</taxon>
        <taxon>Arthropoda</taxon>
        <taxon>Hexapoda</taxon>
        <taxon>Insecta</taxon>
        <taxon>Pterygota</taxon>
        <taxon>Neoptera</taxon>
        <taxon>Polyneoptera</taxon>
        <taxon>Phasmatodea</taxon>
        <taxon>Verophasmatodea</taxon>
        <taxon>Anareolatae</taxon>
        <taxon>Phasmatidae</taxon>
        <taxon>Eurycanthinae</taxon>
        <taxon>Dryococelus</taxon>
    </lineage>
</organism>
<name>A0ABQ9GR59_9NEOP</name>
<reference evidence="3 4" key="1">
    <citation type="submission" date="2023-02" db="EMBL/GenBank/DDBJ databases">
        <title>LHISI_Scaffold_Assembly.</title>
        <authorList>
            <person name="Stuart O.P."/>
            <person name="Cleave R."/>
            <person name="Magrath M.J.L."/>
            <person name="Mikheyev A.S."/>
        </authorList>
    </citation>
    <scope>NUCLEOTIDE SEQUENCE [LARGE SCALE GENOMIC DNA]</scope>
    <source>
        <strain evidence="3">Daus_M_001</strain>
        <tissue evidence="3">Leg muscle</tissue>
    </source>
</reference>
<dbReference type="InterPro" id="IPR043128">
    <property type="entry name" value="Rev_trsase/Diguanyl_cyclase"/>
</dbReference>
<feature type="transmembrane region" description="Helical" evidence="2">
    <location>
        <begin position="709"/>
        <end position="732"/>
    </location>
</feature>
<accession>A0ABQ9GR59</accession>
<gene>
    <name evidence="3" type="ORF">PR048_025392</name>
</gene>
<feature type="region of interest" description="Disordered" evidence="1">
    <location>
        <begin position="635"/>
        <end position="656"/>
    </location>
</feature>
<keyword evidence="2" id="KW-0812">Transmembrane</keyword>
<comment type="caution">
    <text evidence="3">The sequence shown here is derived from an EMBL/GenBank/DDBJ whole genome shotgun (WGS) entry which is preliminary data.</text>
</comment>
<evidence type="ECO:0000256" key="1">
    <source>
        <dbReference type="SAM" id="MobiDB-lite"/>
    </source>
</evidence>
<evidence type="ECO:0000313" key="4">
    <source>
        <dbReference type="Proteomes" id="UP001159363"/>
    </source>
</evidence>
<keyword evidence="2" id="KW-1133">Transmembrane helix</keyword>
<dbReference type="InterPro" id="IPR043502">
    <property type="entry name" value="DNA/RNA_pol_sf"/>
</dbReference>
<evidence type="ECO:0000256" key="2">
    <source>
        <dbReference type="SAM" id="Phobius"/>
    </source>
</evidence>
<dbReference type="SUPFAM" id="SSF56672">
    <property type="entry name" value="DNA/RNA polymerases"/>
    <property type="match status" value="1"/>
</dbReference>
<keyword evidence="4" id="KW-1185">Reference proteome</keyword>
<dbReference type="Gene3D" id="3.30.70.270">
    <property type="match status" value="1"/>
</dbReference>
<dbReference type="EMBL" id="JARBHB010000010">
    <property type="protein sequence ID" value="KAJ8874532.1"/>
    <property type="molecule type" value="Genomic_DNA"/>
</dbReference>
<sequence>MRASGEKHFDVTTHATWKGVRRSSRPLSTCTNRNAELQQFVRLGDLKGIRDVSYLQRLEMNCDENWERRNETRATGEVRAVAEETRSIHSSGPEKWNWSEKIDSHCSRSEWDPRPPEIPTAVMRTARLGTLDWSRGHARAVAETTLAPDGRECHETNSRVGSNRFTVQLKAVHDKQATRDVYLGRHHMEIDAGRRSALPSNRRRITLWEEYGETLDPRSAYILPALAAMDLNWRLGAPAELKYEKEDIHDPDKPTGRKAYPQRGSNWAIVEVSALKKKEVDNRFIGLCNWLRDFIPNVAYHVGPLYDLLKKTHDWRCTEDERATFETLNELLEKPEMFHRQQPRNPLAIQTEVRGWEIGERNTLLPLLTSPAVTAWNALASWFILSRQPRQRHSAVGPVAWHTYALAIRTLSQSLNSPTKCSTNKEQRRTHTGPPVLIQPHRYWLFTVNRALVKPLHLCGHCVFVRNTSGSDRSKEVTFGGSWRIAVKPRFKKISSLDTIVYIYSKKQIGVAISLILACPFSNWLREALDVDGVSDWLLRGAIRTPVCWTAYALLDPVYLDTKKLGSDMVDTARRASSGTSPLILAERLSCSPPTKANRVQPPGRVTSGFSHVRFVLDDAAAQTALEAFTGQITTERMPREGERRTPENSKRKSLSERARDVTAILIFALLVYGGVEKGKKGGRGETKAAPDFCTFRCRNLEWSRSCSLVGVFFLNIPAFAICSLLAVYAYVTTDGVRRKKNGTPSIPHVPKPLAYGGRTRGKARLIIFGASSNREFQNSRQAHGGNINIIIRCRGQSSREVLKHASVPKMRISLQENVRWESCLRVLPAVDWTRASS</sequence>
<proteinExistence type="predicted"/>
<dbReference type="Proteomes" id="UP001159363">
    <property type="component" value="Chromosome 9"/>
</dbReference>
<protein>
    <submittedName>
        <fullName evidence="3">Uncharacterized protein</fullName>
    </submittedName>
</protein>